<reference evidence="5" key="1">
    <citation type="submission" date="2018-06" db="EMBL/GenBank/DDBJ databases">
        <authorList>
            <person name="Zhirakovskaya E."/>
        </authorList>
    </citation>
    <scope>NUCLEOTIDE SEQUENCE</scope>
</reference>
<sequence>MTINGDTIPRAFFELEPTYSSRLRREQLALKTRQGDEATEISLRSLQEQVRELGCGLMAIGIKAGERVALDLPNSPEWLISDLAITSIGAVTVPLYTTLGRDEKIFILKDSGAVAIILSAEHRAAFKPSLLQLTEIRHVLSSGIAPESEEEDINDFSLHGLRIMGRVAKDSVGLQERMDAATPDDPFSIIYTSGTTGIPKGAIISHANILSNIEGSLQVIDVRPTDLYLSYLQLSHAFERMIHYLLLFSTVPIAYSKGLTTVGSDLEFFKPSFMIGIPFFFEKIKKKIIRTASDSGAIKRTLFKAAFASKQAGNKDGSIANALVFKKIKEKIGPNIRYFVSGGAPLSIETAEFFNRIGLPVIEGYGLTETSPVIAVNTLGENRPGSVGRAIPGTEVRLGRDGEIMVKGPGIMKGYHNRPEETAEVLCDGWLRTGDTGHIDDDGFITITDRKKDIIITSAGKNIAPQKIETILKADEFIKEVIIFGDLQTHIVALVVPDNERLEDLRKMATAKDGPALLTDPAVHAFFEKKIRERLKDLAAFEHIKKFALIADDLTLDAGELTPTHKVKRDRIGERYSKLIDSLYGADKR</sequence>
<dbReference type="CDD" id="cd05907">
    <property type="entry name" value="VL_LC_FACS_like"/>
    <property type="match status" value="1"/>
</dbReference>
<organism evidence="5">
    <name type="scientific">hydrothermal vent metagenome</name>
    <dbReference type="NCBI Taxonomy" id="652676"/>
    <lineage>
        <taxon>unclassified sequences</taxon>
        <taxon>metagenomes</taxon>
        <taxon>ecological metagenomes</taxon>
    </lineage>
</organism>
<dbReference type="GO" id="GO:0005783">
    <property type="term" value="C:endoplasmic reticulum"/>
    <property type="evidence" value="ECO:0007669"/>
    <property type="project" value="TreeGrafter"/>
</dbReference>
<dbReference type="PROSITE" id="PS00455">
    <property type="entry name" value="AMP_BINDING"/>
    <property type="match status" value="1"/>
</dbReference>
<dbReference type="GO" id="GO:0004467">
    <property type="term" value="F:long-chain fatty acid-CoA ligase activity"/>
    <property type="evidence" value="ECO:0007669"/>
    <property type="project" value="UniProtKB-EC"/>
</dbReference>
<dbReference type="AlphaFoldDB" id="A0A3B0V491"/>
<accession>A0A3B0V491</accession>
<protein>
    <submittedName>
        <fullName evidence="5">Long-chain-fatty-acid--CoA ligase</fullName>
        <ecNumber evidence="5">6.2.1.3</ecNumber>
    </submittedName>
</protein>
<name>A0A3B0V491_9ZZZZ</name>
<evidence type="ECO:0000313" key="5">
    <source>
        <dbReference type="EMBL" id="VAW35213.1"/>
    </source>
</evidence>
<evidence type="ECO:0000256" key="1">
    <source>
        <dbReference type="ARBA" id="ARBA00022741"/>
    </source>
</evidence>
<dbReference type="GO" id="GO:0005524">
    <property type="term" value="F:ATP binding"/>
    <property type="evidence" value="ECO:0007669"/>
    <property type="project" value="UniProtKB-KW"/>
</dbReference>
<dbReference type="Gene3D" id="3.30.300.30">
    <property type="match status" value="1"/>
</dbReference>
<evidence type="ECO:0000256" key="2">
    <source>
        <dbReference type="ARBA" id="ARBA00022840"/>
    </source>
</evidence>
<dbReference type="PANTHER" id="PTHR43272:SF33">
    <property type="entry name" value="AMP-BINDING DOMAIN-CONTAINING PROTEIN-RELATED"/>
    <property type="match status" value="1"/>
</dbReference>
<evidence type="ECO:0000259" key="4">
    <source>
        <dbReference type="Pfam" id="PF00501"/>
    </source>
</evidence>
<keyword evidence="5" id="KW-0436">Ligase</keyword>
<dbReference type="EMBL" id="UOEZ01000021">
    <property type="protein sequence ID" value="VAW35213.1"/>
    <property type="molecule type" value="Genomic_DNA"/>
</dbReference>
<dbReference type="Gene3D" id="3.40.50.12780">
    <property type="entry name" value="N-terminal domain of ligase-like"/>
    <property type="match status" value="1"/>
</dbReference>
<dbReference type="SUPFAM" id="SSF56801">
    <property type="entry name" value="Acetyl-CoA synthetase-like"/>
    <property type="match status" value="1"/>
</dbReference>
<dbReference type="Pfam" id="PF23562">
    <property type="entry name" value="AMP-binding_C_3"/>
    <property type="match status" value="1"/>
</dbReference>
<gene>
    <name evidence="5" type="ORF">MNBD_DELTA02-141</name>
</gene>
<dbReference type="InterPro" id="IPR045851">
    <property type="entry name" value="AMP-bd_C_sf"/>
</dbReference>
<keyword evidence="2" id="KW-0067">ATP-binding</keyword>
<feature type="domain" description="AMP-dependent synthetase/ligase" evidence="4">
    <location>
        <begin position="32"/>
        <end position="416"/>
    </location>
</feature>
<comment type="catalytic activity">
    <reaction evidence="3">
        <text>a long-chain fatty acid + ATP + CoA = a long-chain fatty acyl-CoA + AMP + diphosphate</text>
        <dbReference type="Rhea" id="RHEA:15421"/>
        <dbReference type="ChEBI" id="CHEBI:30616"/>
        <dbReference type="ChEBI" id="CHEBI:33019"/>
        <dbReference type="ChEBI" id="CHEBI:57287"/>
        <dbReference type="ChEBI" id="CHEBI:57560"/>
        <dbReference type="ChEBI" id="CHEBI:83139"/>
        <dbReference type="ChEBI" id="CHEBI:456215"/>
        <dbReference type="EC" id="6.2.1.3"/>
    </reaction>
    <physiologicalReaction direction="left-to-right" evidence="3">
        <dbReference type="Rhea" id="RHEA:15422"/>
    </physiologicalReaction>
</comment>
<keyword evidence="1" id="KW-0547">Nucleotide-binding</keyword>
<dbReference type="Pfam" id="PF00501">
    <property type="entry name" value="AMP-binding"/>
    <property type="match status" value="1"/>
</dbReference>
<dbReference type="EC" id="6.2.1.3" evidence="5"/>
<dbReference type="InterPro" id="IPR020845">
    <property type="entry name" value="AMP-binding_CS"/>
</dbReference>
<dbReference type="InterPro" id="IPR000873">
    <property type="entry name" value="AMP-dep_synth/lig_dom"/>
</dbReference>
<dbReference type="PANTHER" id="PTHR43272">
    <property type="entry name" value="LONG-CHAIN-FATTY-ACID--COA LIGASE"/>
    <property type="match status" value="1"/>
</dbReference>
<evidence type="ECO:0000256" key="3">
    <source>
        <dbReference type="ARBA" id="ARBA00024484"/>
    </source>
</evidence>
<dbReference type="InterPro" id="IPR042099">
    <property type="entry name" value="ANL_N_sf"/>
</dbReference>
<dbReference type="GO" id="GO:0016020">
    <property type="term" value="C:membrane"/>
    <property type="evidence" value="ECO:0007669"/>
    <property type="project" value="TreeGrafter"/>
</dbReference>
<proteinExistence type="predicted"/>